<organism evidence="2 3">
    <name type="scientific">Drosophila arizonae</name>
    <name type="common">Fruit fly</name>
    <dbReference type="NCBI Taxonomy" id="7263"/>
    <lineage>
        <taxon>Eukaryota</taxon>
        <taxon>Metazoa</taxon>
        <taxon>Ecdysozoa</taxon>
        <taxon>Arthropoda</taxon>
        <taxon>Hexapoda</taxon>
        <taxon>Insecta</taxon>
        <taxon>Pterygota</taxon>
        <taxon>Neoptera</taxon>
        <taxon>Endopterygota</taxon>
        <taxon>Diptera</taxon>
        <taxon>Brachycera</taxon>
        <taxon>Muscomorpha</taxon>
        <taxon>Ephydroidea</taxon>
        <taxon>Drosophilidae</taxon>
        <taxon>Drosophila</taxon>
    </lineage>
</organism>
<reference evidence="2" key="2">
    <citation type="journal article" date="2016" name="G3 (Bethesda)">
        <title>Genome Evolution in Three Species of Cactophilic Drosophila.</title>
        <authorList>
            <person name="Sanchez-Flores A."/>
            <person name="Penazola F."/>
            <person name="Carpinteyro-Ponce J."/>
            <person name="Nazario-Yepiz N."/>
            <person name="Abreu-Goodger C."/>
            <person name="Machado C.A."/>
            <person name="Markow T.A."/>
        </authorList>
    </citation>
    <scope>NUCLEOTIDE SEQUENCE [LARGE SCALE GENOMIC DNA]</scope>
</reference>
<evidence type="ECO:0000313" key="3">
    <source>
        <dbReference type="RefSeq" id="XP_017861383.1"/>
    </source>
</evidence>
<gene>
    <name evidence="3" type="primary">LOC108612850</name>
</gene>
<dbReference type="RefSeq" id="XP_017861383.1">
    <property type="nucleotide sequence ID" value="XM_018005894.1"/>
</dbReference>
<protein>
    <submittedName>
        <fullName evidence="3">Uncharacterized protein LOC108612850</fullName>
    </submittedName>
</protein>
<feature type="region of interest" description="Disordered" evidence="1">
    <location>
        <begin position="366"/>
        <end position="404"/>
    </location>
</feature>
<reference evidence="3" key="3">
    <citation type="submission" date="2025-08" db="UniProtKB">
        <authorList>
            <consortium name="RefSeq"/>
        </authorList>
    </citation>
    <scope>IDENTIFICATION</scope>
    <source>
        <tissue evidence="3">Whole organism</tissue>
    </source>
</reference>
<accession>A0ABM1P2E7</accession>
<feature type="compositionally biased region" description="Polar residues" evidence="1">
    <location>
        <begin position="165"/>
        <end position="174"/>
    </location>
</feature>
<dbReference type="GeneID" id="108612850"/>
<sequence length="491" mass="54168">MFTVLRFAKACPKIGFQTCHKGESHSHGHRLPLKTDNLFHSGSTFFKKTGDYDKTIDITMVTSKRKRNRTICPTLSVDDNDAEASLKCVKQPCSRDKSSFEMFIMKHAGESNNRSSNTVTTKQAAPYQEECASKYEETIPSEKERDSNVNENSSDEENAGLFIGSSETTVSSNKKAAVSHEVSHKNRAVSRQIATVSRNEETNSLEYPNVSTEKPFIRRKQNASYKQYALADKEISSGSEEPTAVRQNFSSSNESSAGLEDTAVSESSGSEGWTRLCVSLTSFNNPNFPTHHMSAGCINTPAANKRETISSSQNPTSNRKQSTANKPSASSHKDQCSSCENLSYLCDQPIAYKKVTGYTISSPIVEPKDSYDRRPDVKQTASSTEEYGRAQQIYSQPSEEPTTHNKNEIVFSTSTSCENPIYKTELSGQRESNVDMSENQVEAMSSNSNDMKSTAMQKPLGFSRKLIVLCEKVSGFCGKLIISSKKPSGKA</sequence>
<feature type="compositionally biased region" description="Polar residues" evidence="1">
    <location>
        <begin position="236"/>
        <end position="256"/>
    </location>
</feature>
<evidence type="ECO:0000256" key="1">
    <source>
        <dbReference type="SAM" id="MobiDB-lite"/>
    </source>
</evidence>
<name>A0ABM1P2E7_DROAR</name>
<feature type="region of interest" description="Disordered" evidence="1">
    <location>
        <begin position="133"/>
        <end position="190"/>
    </location>
</feature>
<reference evidence="2" key="1">
    <citation type="journal article" date="1997" name="Nucleic Acids Res.">
        <title>tRNAscan-SE: a program for improved detection of transfer RNA genes in genomic sequence.</title>
        <authorList>
            <person name="Lowe T.M."/>
            <person name="Eddy S.R."/>
        </authorList>
    </citation>
    <scope>NUCLEOTIDE SEQUENCE [LARGE SCALE GENOMIC DNA]</scope>
</reference>
<feature type="compositionally biased region" description="Polar residues" evidence="1">
    <location>
        <begin position="309"/>
        <end position="336"/>
    </location>
</feature>
<feature type="compositionally biased region" description="Basic and acidic residues" evidence="1">
    <location>
        <begin position="133"/>
        <end position="148"/>
    </location>
</feature>
<evidence type="ECO:0000313" key="2">
    <source>
        <dbReference type="Proteomes" id="UP000694904"/>
    </source>
</evidence>
<dbReference type="Proteomes" id="UP000694904">
    <property type="component" value="Chromosome 4"/>
</dbReference>
<feature type="compositionally biased region" description="Basic and acidic residues" evidence="1">
    <location>
        <begin position="366"/>
        <end position="377"/>
    </location>
</feature>
<keyword evidence="2" id="KW-1185">Reference proteome</keyword>
<feature type="region of interest" description="Disordered" evidence="1">
    <location>
        <begin position="306"/>
        <end position="336"/>
    </location>
</feature>
<proteinExistence type="predicted"/>
<feature type="region of interest" description="Disordered" evidence="1">
    <location>
        <begin position="234"/>
        <end position="267"/>
    </location>
</feature>